<sequence length="470" mass="49703">MGRYLSNPLGRSDGPVSDVRYAVCNFGGSGGSYYRLLDGDFKPARQIPNLAPAMTPISVSAYASYGTVQPSGLGISLDPVFALGGAWSGPANTSGTSTYYDGALQQAINFGGATAAPSTSNSNYDHYTGRCGEFGHDRWNLDNRGAILLPQRSPTFGVETKTEANDAFVNGDLADGSLTLLLWNGRLYLTRRAEVETVVVSNGVRGWISRFTVPGLPNGYFGTASYNRTRNEIVILGGSSATSSSGMWLRLYRNLPVLDETSNLETILSAITPLEVAITWSGWTPAANAEAVGGATPVLTDNGDVYIGFFNAGTALYVVRLPRTGDTTFGALVNAISFGVTTSYGRHNARGSGMQVMQTRDGSTVAFYSQYYYYGAGLGVITVNKRSSSARVMYADNQTSDGRSLLHWGASGFAVAFNASSSYSAGSSGAVYGYDCAVQTATVSPAQIVLPIPNGYNTGGTYPFYVEVSV</sequence>
<organism evidence="1 2">
    <name type="scientific">Acidithiobacillus caldus (strain ATCC 51756 / DSM 8584 / KU)</name>
    <dbReference type="NCBI Taxonomy" id="637389"/>
    <lineage>
        <taxon>Bacteria</taxon>
        <taxon>Pseudomonadati</taxon>
        <taxon>Pseudomonadota</taxon>
        <taxon>Acidithiobacillia</taxon>
        <taxon>Acidithiobacillales</taxon>
        <taxon>Acidithiobacillaceae</taxon>
        <taxon>Acidithiobacillus</taxon>
    </lineage>
</organism>
<evidence type="ECO:0000313" key="1">
    <source>
        <dbReference type="EMBL" id="AIA54027.1"/>
    </source>
</evidence>
<dbReference type="AlphaFoldDB" id="A0A059ZVT7"/>
<dbReference type="KEGG" id="acz:Acaty_c0135"/>
<protein>
    <submittedName>
        <fullName evidence="1">Uncharacterized protein</fullName>
    </submittedName>
</protein>
<accession>A0A059ZVT7</accession>
<gene>
    <name evidence="1" type="ORF">Acaty_c0135</name>
</gene>
<dbReference type="RefSeq" id="WP_004869942.1">
    <property type="nucleotide sequence ID" value="NZ_CP005986.1"/>
</dbReference>
<dbReference type="HOGENOM" id="CLU_580916_0_0_6"/>
<dbReference type="EMBL" id="CP005986">
    <property type="protein sequence ID" value="AIA54027.1"/>
    <property type="molecule type" value="Genomic_DNA"/>
</dbReference>
<dbReference type="Proteomes" id="UP000005522">
    <property type="component" value="Chromosome"/>
</dbReference>
<proteinExistence type="predicted"/>
<evidence type="ECO:0000313" key="2">
    <source>
        <dbReference type="Proteomes" id="UP000005522"/>
    </source>
</evidence>
<reference evidence="1 2" key="1">
    <citation type="journal article" date="2009" name="J. Bacteriol.">
        <title>Draft genome sequence of the extremely acidophilic bacterium Acidithiobacillus caldus ATCC 51756 reveals metabolic versatility in the genus Acidithiobacillus.</title>
        <authorList>
            <person name="Valdes J."/>
            <person name="Quatrini R."/>
            <person name="Hallberg K."/>
            <person name="Dopson M."/>
            <person name="Valenzuela P.D."/>
            <person name="Holmes D.S."/>
        </authorList>
    </citation>
    <scope>NUCLEOTIDE SEQUENCE [LARGE SCALE GENOMIC DNA]</scope>
    <source>
        <strain evidence="2">ATCC 51756 / DSM 8584 / KU</strain>
    </source>
</reference>
<name>A0A059ZVT7_ACICK</name>